<dbReference type="GO" id="GO:0003677">
    <property type="term" value="F:DNA binding"/>
    <property type="evidence" value="ECO:0007669"/>
    <property type="project" value="UniProtKB-KW"/>
</dbReference>
<dbReference type="InterPro" id="IPR009057">
    <property type="entry name" value="Homeodomain-like_sf"/>
</dbReference>
<accession>A0AA86N4Q6</accession>
<dbReference type="Proteomes" id="UP001642409">
    <property type="component" value="Unassembled WGS sequence"/>
</dbReference>
<feature type="domain" description="Myb-like" evidence="1">
    <location>
        <begin position="1"/>
        <end position="53"/>
    </location>
</feature>
<dbReference type="PROSITE" id="PS51294">
    <property type="entry name" value="HTH_MYB"/>
    <property type="match status" value="1"/>
</dbReference>
<gene>
    <name evidence="4" type="ORF">HINF_LOCUS15903</name>
    <name evidence="3" type="ORF">HINF_LOCUS448</name>
</gene>
<feature type="domain" description="HTH myb-type" evidence="2">
    <location>
        <begin position="1"/>
        <end position="46"/>
    </location>
</feature>
<reference evidence="3" key="1">
    <citation type="submission" date="2023-06" db="EMBL/GenBank/DDBJ databases">
        <authorList>
            <person name="Kurt Z."/>
        </authorList>
    </citation>
    <scope>NUCLEOTIDE SEQUENCE</scope>
</reference>
<dbReference type="AlphaFoldDB" id="A0AA86N4Q6"/>
<evidence type="ECO:0000259" key="2">
    <source>
        <dbReference type="PROSITE" id="PS51294"/>
    </source>
</evidence>
<protein>
    <submittedName>
        <fullName evidence="3">Myb-like DNA-binding domain-containing protein</fullName>
    </submittedName>
    <submittedName>
        <fullName evidence="4">Myb-like_DNA-binding domain-containing protein</fullName>
    </submittedName>
</protein>
<dbReference type="InterPro" id="IPR017930">
    <property type="entry name" value="Myb_dom"/>
</dbReference>
<keyword evidence="3" id="KW-0238">DNA-binding</keyword>
<dbReference type="InterPro" id="IPR001005">
    <property type="entry name" value="SANT/Myb"/>
</dbReference>
<organism evidence="3">
    <name type="scientific">Hexamita inflata</name>
    <dbReference type="NCBI Taxonomy" id="28002"/>
    <lineage>
        <taxon>Eukaryota</taxon>
        <taxon>Metamonada</taxon>
        <taxon>Diplomonadida</taxon>
        <taxon>Hexamitidae</taxon>
        <taxon>Hexamitinae</taxon>
        <taxon>Hexamita</taxon>
    </lineage>
</organism>
<dbReference type="PROSITE" id="PS50090">
    <property type="entry name" value="MYB_LIKE"/>
    <property type="match status" value="1"/>
</dbReference>
<sequence length="201" mass="24223">MQNNQKKWSDAEKQQLIQLVDKFTINKRTQWVEISKYLDRTANQCKTQFSLVIKQNSAKQCNLQWSLQQKMKLVTDIAIYGKKWKLIKNVDFPDFTTEQLRQKYTHMKSNTQIKEQMIHRLKNFKEIKPNEFSEKQMEVFIWLYDKFCCSNLPYDSLEQRLILKTMGFICDNIDIKQVLTTIYEQLPPTYKRFIQSNSDKK</sequence>
<dbReference type="Pfam" id="PF13921">
    <property type="entry name" value="Myb_DNA-bind_6"/>
    <property type="match status" value="1"/>
</dbReference>
<reference evidence="4 5" key="2">
    <citation type="submission" date="2024-07" db="EMBL/GenBank/DDBJ databases">
        <authorList>
            <person name="Akdeniz Z."/>
        </authorList>
    </citation>
    <scope>NUCLEOTIDE SEQUENCE [LARGE SCALE GENOMIC DNA]</scope>
</reference>
<dbReference type="CDD" id="cd00167">
    <property type="entry name" value="SANT"/>
    <property type="match status" value="1"/>
</dbReference>
<proteinExistence type="predicted"/>
<dbReference type="EMBL" id="CAXDID020000038">
    <property type="protein sequence ID" value="CAL5998777.1"/>
    <property type="molecule type" value="Genomic_DNA"/>
</dbReference>
<dbReference type="EMBL" id="CATOUU010000003">
    <property type="protein sequence ID" value="CAI9912803.1"/>
    <property type="molecule type" value="Genomic_DNA"/>
</dbReference>
<evidence type="ECO:0000313" key="3">
    <source>
        <dbReference type="EMBL" id="CAI9912803.1"/>
    </source>
</evidence>
<dbReference type="SMART" id="SM00717">
    <property type="entry name" value="SANT"/>
    <property type="match status" value="2"/>
</dbReference>
<evidence type="ECO:0000259" key="1">
    <source>
        <dbReference type="PROSITE" id="PS50090"/>
    </source>
</evidence>
<name>A0AA86N4Q6_9EUKA</name>
<evidence type="ECO:0000313" key="5">
    <source>
        <dbReference type="Proteomes" id="UP001642409"/>
    </source>
</evidence>
<evidence type="ECO:0000313" key="4">
    <source>
        <dbReference type="EMBL" id="CAL5998777.1"/>
    </source>
</evidence>
<dbReference type="Gene3D" id="1.10.10.60">
    <property type="entry name" value="Homeodomain-like"/>
    <property type="match status" value="1"/>
</dbReference>
<comment type="caution">
    <text evidence="3">The sequence shown here is derived from an EMBL/GenBank/DDBJ whole genome shotgun (WGS) entry which is preliminary data.</text>
</comment>
<keyword evidence="5" id="KW-1185">Reference proteome</keyword>
<dbReference type="SUPFAM" id="SSF46689">
    <property type="entry name" value="Homeodomain-like"/>
    <property type="match status" value="2"/>
</dbReference>